<dbReference type="GO" id="GO:0016579">
    <property type="term" value="P:protein deubiquitination"/>
    <property type="evidence" value="ECO:0007669"/>
    <property type="project" value="InterPro"/>
</dbReference>
<evidence type="ECO:0000313" key="8">
    <source>
        <dbReference type="EMBL" id="PRW20844.1"/>
    </source>
</evidence>
<reference evidence="8 9" key="1">
    <citation type="journal article" date="2018" name="Plant J.">
        <title>Genome sequences of Chlorella sorokiniana UTEX 1602 and Micractinium conductrix SAG 241.80: implications to maltose excretion by a green alga.</title>
        <authorList>
            <person name="Arriola M.B."/>
            <person name="Velmurugan N."/>
            <person name="Zhang Y."/>
            <person name="Plunkett M.H."/>
            <person name="Hondzo H."/>
            <person name="Barney B.M."/>
        </authorList>
    </citation>
    <scope>NUCLEOTIDE SEQUENCE [LARGE SCALE GENOMIC DNA]</scope>
    <source>
        <strain evidence="9">UTEX 1602</strain>
    </source>
</reference>
<dbReference type="Proteomes" id="UP000239899">
    <property type="component" value="Unassembled WGS sequence"/>
</dbReference>
<comment type="caution">
    <text evidence="8">The sequence shown here is derived from an EMBL/GenBank/DDBJ whole genome shotgun (WGS) entry which is preliminary data.</text>
</comment>
<dbReference type="STRING" id="3076.A0A2P6TDX6"/>
<dbReference type="EC" id="3.4.19.12" evidence="5"/>
<organism evidence="8 9">
    <name type="scientific">Chlorella sorokiniana</name>
    <name type="common">Freshwater green alga</name>
    <dbReference type="NCBI Taxonomy" id="3076"/>
    <lineage>
        <taxon>Eukaryota</taxon>
        <taxon>Viridiplantae</taxon>
        <taxon>Chlorophyta</taxon>
        <taxon>core chlorophytes</taxon>
        <taxon>Trebouxiophyceae</taxon>
        <taxon>Chlorellales</taxon>
        <taxon>Chlorellaceae</taxon>
        <taxon>Chlorella clade</taxon>
        <taxon>Chlorella</taxon>
    </lineage>
</organism>
<comment type="catalytic activity">
    <reaction evidence="1 5">
        <text>Thiol-dependent hydrolysis of ester, thioester, amide, peptide and isopeptide bonds formed by the C-terminal Gly of ubiquitin (a 76-residue protein attached to proteins as an intracellular targeting signal).</text>
        <dbReference type="EC" id="3.4.19.12"/>
    </reaction>
</comment>
<keyword evidence="5" id="KW-0833">Ubl conjugation pathway</keyword>
<dbReference type="InterPro" id="IPR050164">
    <property type="entry name" value="Peptidase_C19"/>
</dbReference>
<evidence type="ECO:0000259" key="7">
    <source>
        <dbReference type="PROSITE" id="PS50235"/>
    </source>
</evidence>
<feature type="compositionally biased region" description="Polar residues" evidence="6">
    <location>
        <begin position="193"/>
        <end position="202"/>
    </location>
</feature>
<comment type="function">
    <text evidence="5">Recognizes and hydrolyzes the peptide bond at the C-terminal Gly of ubiquitin. Involved in the processing of poly-ubiquitin precursors as well as that of ubiquitinated proteins.</text>
</comment>
<dbReference type="PROSITE" id="PS50235">
    <property type="entry name" value="USP_3"/>
    <property type="match status" value="1"/>
</dbReference>
<feature type="domain" description="USP" evidence="7">
    <location>
        <begin position="22"/>
        <end position="455"/>
    </location>
</feature>
<dbReference type="OrthoDB" id="27652at2759"/>
<evidence type="ECO:0000313" key="9">
    <source>
        <dbReference type="Proteomes" id="UP000239899"/>
    </source>
</evidence>
<dbReference type="SUPFAM" id="SSF54001">
    <property type="entry name" value="Cysteine proteinases"/>
    <property type="match status" value="2"/>
</dbReference>
<feature type="compositionally biased region" description="Low complexity" evidence="6">
    <location>
        <begin position="181"/>
        <end position="192"/>
    </location>
</feature>
<evidence type="ECO:0000256" key="3">
    <source>
        <dbReference type="ARBA" id="ARBA00022670"/>
    </source>
</evidence>
<dbReference type="PROSITE" id="PS00973">
    <property type="entry name" value="USP_2"/>
    <property type="match status" value="1"/>
</dbReference>
<dbReference type="GO" id="GO:0004843">
    <property type="term" value="F:cysteine-type deubiquitinase activity"/>
    <property type="evidence" value="ECO:0007669"/>
    <property type="project" value="UniProtKB-UniRule"/>
</dbReference>
<dbReference type="Gene3D" id="3.90.70.10">
    <property type="entry name" value="Cysteine proteinases"/>
    <property type="match status" value="2"/>
</dbReference>
<keyword evidence="3 5" id="KW-0645">Protease</keyword>
<dbReference type="PANTHER" id="PTHR24006">
    <property type="entry name" value="UBIQUITIN CARBOXYL-TERMINAL HYDROLASE"/>
    <property type="match status" value="1"/>
</dbReference>
<dbReference type="PROSITE" id="PS00972">
    <property type="entry name" value="USP_1"/>
    <property type="match status" value="1"/>
</dbReference>
<dbReference type="Pfam" id="PF00443">
    <property type="entry name" value="UCH"/>
    <property type="match status" value="2"/>
</dbReference>
<evidence type="ECO:0000256" key="5">
    <source>
        <dbReference type="RuleBase" id="RU366025"/>
    </source>
</evidence>
<feature type="region of interest" description="Disordered" evidence="6">
    <location>
        <begin position="168"/>
        <end position="224"/>
    </location>
</feature>
<dbReference type="InterPro" id="IPR028889">
    <property type="entry name" value="USP"/>
</dbReference>
<dbReference type="InterPro" id="IPR001394">
    <property type="entry name" value="Peptidase_C19_UCH"/>
</dbReference>
<gene>
    <name evidence="8" type="ORF">C2E21_8562</name>
</gene>
<proteinExistence type="inferred from homology"/>
<evidence type="ECO:0000256" key="1">
    <source>
        <dbReference type="ARBA" id="ARBA00000707"/>
    </source>
</evidence>
<dbReference type="GO" id="GO:0005829">
    <property type="term" value="C:cytosol"/>
    <property type="evidence" value="ECO:0007669"/>
    <property type="project" value="TreeGrafter"/>
</dbReference>
<feature type="compositionally biased region" description="Gly residues" evidence="6">
    <location>
        <begin position="205"/>
        <end position="220"/>
    </location>
</feature>
<evidence type="ECO:0000256" key="6">
    <source>
        <dbReference type="SAM" id="MobiDB-lite"/>
    </source>
</evidence>
<comment type="similarity">
    <text evidence="2 5">Belongs to the peptidase C19 family.</text>
</comment>
<evidence type="ECO:0000256" key="2">
    <source>
        <dbReference type="ARBA" id="ARBA00009085"/>
    </source>
</evidence>
<keyword evidence="5" id="KW-0788">Thiol protease</keyword>
<dbReference type="InterPro" id="IPR038765">
    <property type="entry name" value="Papain-like_cys_pep_sf"/>
</dbReference>
<dbReference type="GO" id="GO:0006508">
    <property type="term" value="P:proteolysis"/>
    <property type="evidence" value="ECO:0007669"/>
    <property type="project" value="UniProtKB-KW"/>
</dbReference>
<name>A0A2P6TDX6_CHLSO</name>
<dbReference type="InterPro" id="IPR018200">
    <property type="entry name" value="USP_CS"/>
</dbReference>
<dbReference type="EMBL" id="LHPG02000021">
    <property type="protein sequence ID" value="PRW20844.1"/>
    <property type="molecule type" value="Genomic_DNA"/>
</dbReference>
<evidence type="ECO:0000256" key="4">
    <source>
        <dbReference type="ARBA" id="ARBA00022801"/>
    </source>
</evidence>
<dbReference type="PANTHER" id="PTHR24006:SF733">
    <property type="entry name" value="RE52890P"/>
    <property type="match status" value="1"/>
</dbReference>
<dbReference type="CDD" id="cd02663">
    <property type="entry name" value="Peptidase_C19G"/>
    <property type="match status" value="1"/>
</dbReference>
<dbReference type="GO" id="GO:0005634">
    <property type="term" value="C:nucleus"/>
    <property type="evidence" value="ECO:0007669"/>
    <property type="project" value="TreeGrafter"/>
</dbReference>
<sequence>MGASGSKPDRAVQDLPDDEHYFGLENFGNTCYCNSVLQTLYFCRPFRERVLAYGARLQAAAAASKQQLPENMLTCLAELFLQVSGQKRKCGYISPRRFVGRVKSDNALFSSYMHQDAHEFLNCLLRSGVLSPLCPGNPQLFVPQDAHEFLNWLLNEISEVLEKEERAAQAAKRRSSREGSRSSSRSSSRAASPTKQARSTTKAAAGGGGGGGGSSGGGGMHARSPSLQMLSQAAAKAAAHHNRPVRTWVHDLFQGKLVNETRCLQCETVTSREEDFYDLSLEIDQNCSLTSCLRNFSSTETLDAEDKFHCDKCGCLQEAQKRMRLAQLPPVLCLHLKRFKYIESMGRLKKLMHRVTFPWELKMINTTDDCPDADSAYELFAVVVHMGAHPNHGHYVALVRTPSGQWVCFDDEQVNAVTESQVQSVFGHTQDWHPMREDQQGPHADHGYILMYQRVQQQAGSGAAAATTGRAAAVAAAAAAASGQPPPAAQQHLQF</sequence>
<accession>A0A2P6TDX6</accession>
<keyword evidence="4 5" id="KW-0378">Hydrolase</keyword>
<protein>
    <recommendedName>
        <fullName evidence="5">Ubiquitin carboxyl-terminal hydrolase</fullName>
        <ecNumber evidence="5">3.4.19.12</ecNumber>
    </recommendedName>
</protein>
<keyword evidence="9" id="KW-1185">Reference proteome</keyword>
<dbReference type="AlphaFoldDB" id="A0A2P6TDX6"/>